<name>A8FX40_SHESH</name>
<dbReference type="PANTHER" id="PTHR43415">
    <property type="entry name" value="SPERMIDINE N(1)-ACETYLTRANSFERASE"/>
    <property type="match status" value="1"/>
</dbReference>
<accession>A8FX40</accession>
<dbReference type="RefSeq" id="WP_012143143.1">
    <property type="nucleotide sequence ID" value="NC_009831.1"/>
</dbReference>
<dbReference type="Proteomes" id="UP000002015">
    <property type="component" value="Chromosome"/>
</dbReference>
<keyword evidence="3" id="KW-1185">Reference proteome</keyword>
<dbReference type="OrthoDB" id="336415at2"/>
<dbReference type="InterPro" id="IPR016181">
    <property type="entry name" value="Acyl_CoA_acyltransferase"/>
</dbReference>
<dbReference type="HOGENOM" id="CLU_013985_19_8_6"/>
<proteinExistence type="predicted"/>
<dbReference type="GO" id="GO:0016747">
    <property type="term" value="F:acyltransferase activity, transferring groups other than amino-acyl groups"/>
    <property type="evidence" value="ECO:0007669"/>
    <property type="project" value="InterPro"/>
</dbReference>
<dbReference type="Gene3D" id="3.40.630.30">
    <property type="match status" value="1"/>
</dbReference>
<keyword evidence="2" id="KW-0808">Transferase</keyword>
<dbReference type="AlphaFoldDB" id="A8FX40"/>
<dbReference type="InterPro" id="IPR000182">
    <property type="entry name" value="GNAT_dom"/>
</dbReference>
<gene>
    <name evidence="2" type="ordered locus">Ssed_2806</name>
</gene>
<protein>
    <submittedName>
        <fullName evidence="2">GCN5-related N-acetyltransferase</fullName>
    </submittedName>
</protein>
<dbReference type="PANTHER" id="PTHR43415:SF3">
    <property type="entry name" value="GNAT-FAMILY ACETYLTRANSFERASE"/>
    <property type="match status" value="1"/>
</dbReference>
<feature type="domain" description="N-acetyltransferase" evidence="1">
    <location>
        <begin position="3"/>
        <end position="159"/>
    </location>
</feature>
<dbReference type="eggNOG" id="COG0456">
    <property type="taxonomic scope" value="Bacteria"/>
</dbReference>
<dbReference type="Pfam" id="PF00583">
    <property type="entry name" value="Acetyltransf_1"/>
    <property type="match status" value="1"/>
</dbReference>
<dbReference type="CDD" id="cd04301">
    <property type="entry name" value="NAT_SF"/>
    <property type="match status" value="1"/>
</dbReference>
<dbReference type="KEGG" id="sse:Ssed_2806"/>
<dbReference type="STRING" id="425104.Ssed_2806"/>
<organism evidence="2 3">
    <name type="scientific">Shewanella sediminis (strain HAW-EB3)</name>
    <dbReference type="NCBI Taxonomy" id="425104"/>
    <lineage>
        <taxon>Bacteria</taxon>
        <taxon>Pseudomonadati</taxon>
        <taxon>Pseudomonadota</taxon>
        <taxon>Gammaproteobacteria</taxon>
        <taxon>Alteromonadales</taxon>
        <taxon>Shewanellaceae</taxon>
        <taxon>Shewanella</taxon>
    </lineage>
</organism>
<reference evidence="2 3" key="1">
    <citation type="submission" date="2007-08" db="EMBL/GenBank/DDBJ databases">
        <title>Complete sequence of Shewanella sediminis HAW-EB3.</title>
        <authorList>
            <consortium name="US DOE Joint Genome Institute"/>
            <person name="Copeland A."/>
            <person name="Lucas S."/>
            <person name="Lapidus A."/>
            <person name="Barry K."/>
            <person name="Glavina del Rio T."/>
            <person name="Dalin E."/>
            <person name="Tice H."/>
            <person name="Pitluck S."/>
            <person name="Chertkov O."/>
            <person name="Brettin T."/>
            <person name="Bruce D."/>
            <person name="Detter J.C."/>
            <person name="Han C."/>
            <person name="Schmutz J."/>
            <person name="Larimer F."/>
            <person name="Land M."/>
            <person name="Hauser L."/>
            <person name="Kyrpides N."/>
            <person name="Kim E."/>
            <person name="Zhao J.-S."/>
            <person name="Richardson P."/>
        </authorList>
    </citation>
    <scope>NUCLEOTIDE SEQUENCE [LARGE SCALE GENOMIC DNA]</scope>
    <source>
        <strain evidence="2 3">HAW-EB3</strain>
    </source>
</reference>
<evidence type="ECO:0000313" key="2">
    <source>
        <dbReference type="EMBL" id="ABV37413.1"/>
    </source>
</evidence>
<dbReference type="EMBL" id="CP000821">
    <property type="protein sequence ID" value="ABV37413.1"/>
    <property type="molecule type" value="Genomic_DNA"/>
</dbReference>
<evidence type="ECO:0000259" key="1">
    <source>
        <dbReference type="PROSITE" id="PS51186"/>
    </source>
</evidence>
<dbReference type="SUPFAM" id="SSF55729">
    <property type="entry name" value="Acyl-CoA N-acyltransferases (Nat)"/>
    <property type="match status" value="1"/>
</dbReference>
<sequence>MEVTIRHTEPNDFVGIQALYAQPGAYSGTLQLPYPSQQLWEQRLAEPNKDSYSLVAEANGIIVGQIGMQLMSSPRRRHVGNIGMAVCSNQQNQGIGAKLLAAMVDLANNWLSVTRIELEVYTDNEAAIALYEKSGFVKEGTAKNYAFRDGQYVDAYLMARVSS</sequence>
<dbReference type="PROSITE" id="PS51186">
    <property type="entry name" value="GNAT"/>
    <property type="match status" value="1"/>
</dbReference>
<evidence type="ECO:0000313" key="3">
    <source>
        <dbReference type="Proteomes" id="UP000002015"/>
    </source>
</evidence>